<organism evidence="1">
    <name type="scientific">Arundo donax</name>
    <name type="common">Giant reed</name>
    <name type="synonym">Donax arundinaceus</name>
    <dbReference type="NCBI Taxonomy" id="35708"/>
    <lineage>
        <taxon>Eukaryota</taxon>
        <taxon>Viridiplantae</taxon>
        <taxon>Streptophyta</taxon>
        <taxon>Embryophyta</taxon>
        <taxon>Tracheophyta</taxon>
        <taxon>Spermatophyta</taxon>
        <taxon>Magnoliopsida</taxon>
        <taxon>Liliopsida</taxon>
        <taxon>Poales</taxon>
        <taxon>Poaceae</taxon>
        <taxon>PACMAD clade</taxon>
        <taxon>Arundinoideae</taxon>
        <taxon>Arundineae</taxon>
        <taxon>Arundo</taxon>
    </lineage>
</organism>
<dbReference type="EMBL" id="GBRH01224003">
    <property type="protein sequence ID" value="JAD73892.1"/>
    <property type="molecule type" value="Transcribed_RNA"/>
</dbReference>
<name>A0A0A9CQW9_ARUDO</name>
<dbReference type="AlphaFoldDB" id="A0A0A9CQW9"/>
<protein>
    <submittedName>
        <fullName evidence="1">Uncharacterized protein</fullName>
    </submittedName>
</protein>
<accession>A0A0A9CQW9</accession>
<evidence type="ECO:0000313" key="1">
    <source>
        <dbReference type="EMBL" id="JAD73892.1"/>
    </source>
</evidence>
<reference evidence="1" key="1">
    <citation type="submission" date="2014-09" db="EMBL/GenBank/DDBJ databases">
        <authorList>
            <person name="Magalhaes I.L.F."/>
            <person name="Oliveira U."/>
            <person name="Santos F.R."/>
            <person name="Vidigal T.H.D.A."/>
            <person name="Brescovit A.D."/>
            <person name="Santos A.J."/>
        </authorList>
    </citation>
    <scope>NUCLEOTIDE SEQUENCE</scope>
    <source>
        <tissue evidence="1">Shoot tissue taken approximately 20 cm above the soil surface</tissue>
    </source>
</reference>
<sequence>MIPHSPICILHTCTTQASTRNIFIQKFLSCI</sequence>
<proteinExistence type="predicted"/>
<reference evidence="1" key="2">
    <citation type="journal article" date="2015" name="Data Brief">
        <title>Shoot transcriptome of the giant reed, Arundo donax.</title>
        <authorList>
            <person name="Barrero R.A."/>
            <person name="Guerrero F.D."/>
            <person name="Moolhuijzen P."/>
            <person name="Goolsby J.A."/>
            <person name="Tidwell J."/>
            <person name="Bellgard S.E."/>
            <person name="Bellgard M.I."/>
        </authorList>
    </citation>
    <scope>NUCLEOTIDE SEQUENCE</scope>
    <source>
        <tissue evidence="1">Shoot tissue taken approximately 20 cm above the soil surface</tissue>
    </source>
</reference>